<comment type="caution">
    <text evidence="1">The sequence shown here is derived from an EMBL/GenBank/DDBJ whole genome shotgun (WGS) entry which is preliminary data.</text>
</comment>
<accession>A0A366CY96</accession>
<gene>
    <name evidence="1" type="ORF">DFP76_10559</name>
</gene>
<evidence type="ECO:0000313" key="1">
    <source>
        <dbReference type="EMBL" id="RBO82595.1"/>
    </source>
</evidence>
<evidence type="ECO:0000313" key="2">
    <source>
        <dbReference type="Proteomes" id="UP000252086"/>
    </source>
</evidence>
<organism evidence="1 2">
    <name type="scientific">Marinomonas aquiplantarum</name>
    <dbReference type="NCBI Taxonomy" id="491951"/>
    <lineage>
        <taxon>Bacteria</taxon>
        <taxon>Pseudomonadati</taxon>
        <taxon>Pseudomonadota</taxon>
        <taxon>Gammaproteobacteria</taxon>
        <taxon>Oceanospirillales</taxon>
        <taxon>Oceanospirillaceae</taxon>
        <taxon>Marinomonas</taxon>
    </lineage>
</organism>
<dbReference type="EMBL" id="QNRF01000005">
    <property type="protein sequence ID" value="RBO82595.1"/>
    <property type="molecule type" value="Genomic_DNA"/>
</dbReference>
<dbReference type="AlphaFoldDB" id="A0A366CY96"/>
<proteinExistence type="predicted"/>
<name>A0A366CY96_9GAMM</name>
<sequence>MSEHKSRARKILPAPDITSVVGDISELKKACDVALASLEYSNLQGTHFYQHLVSTKEATELVLQGLSFNYITPRVFDHVWDGILTKKDIAMNRRD</sequence>
<protein>
    <submittedName>
        <fullName evidence="1">Uncharacterized protein</fullName>
    </submittedName>
</protein>
<keyword evidence="2" id="KW-1185">Reference proteome</keyword>
<reference evidence="1 2" key="1">
    <citation type="submission" date="2018-06" db="EMBL/GenBank/DDBJ databases">
        <title>Genomic Encyclopedia of Type Strains, Phase III (KMG-III): the genomes of soil and plant-associated and newly described type strains.</title>
        <authorList>
            <person name="Whitman W."/>
        </authorList>
    </citation>
    <scope>NUCLEOTIDE SEQUENCE [LARGE SCALE GENOMIC DNA]</scope>
    <source>
        <strain evidence="1 2">CECT 7732</strain>
    </source>
</reference>
<dbReference type="Proteomes" id="UP000252086">
    <property type="component" value="Unassembled WGS sequence"/>
</dbReference>